<feature type="domain" description="Aldehyde dehydrogenase" evidence="5">
    <location>
        <begin position="47"/>
        <end position="511"/>
    </location>
</feature>
<dbReference type="InterPro" id="IPR016162">
    <property type="entry name" value="Ald_DH_N"/>
</dbReference>
<comment type="similarity">
    <text evidence="1 4">Belongs to the aldehyde dehydrogenase family.</text>
</comment>
<dbReference type="Gene3D" id="3.40.605.10">
    <property type="entry name" value="Aldehyde Dehydrogenase, Chain A, domain 1"/>
    <property type="match status" value="1"/>
</dbReference>
<dbReference type="InterPro" id="IPR016161">
    <property type="entry name" value="Ald_DH/histidinol_DH"/>
</dbReference>
<dbReference type="GO" id="GO:0016620">
    <property type="term" value="F:oxidoreductase activity, acting on the aldehyde or oxo group of donors, NAD or NADP as acceptor"/>
    <property type="evidence" value="ECO:0007669"/>
    <property type="project" value="InterPro"/>
</dbReference>
<dbReference type="EMBL" id="FPBH01000009">
    <property type="protein sequence ID" value="SFU09160.1"/>
    <property type="molecule type" value="Genomic_DNA"/>
</dbReference>
<evidence type="ECO:0000256" key="3">
    <source>
        <dbReference type="PROSITE-ProRule" id="PRU10007"/>
    </source>
</evidence>
<dbReference type="FunFam" id="3.40.605.10:FF:000007">
    <property type="entry name" value="NAD/NADP-dependent betaine aldehyde dehydrogenase"/>
    <property type="match status" value="1"/>
</dbReference>
<sequence length="516" mass="54983">MPILRCTQQQTPRTTMETRVTDQSAPFASPQFINPDTPRLLLIDGQWRPSASGKTFSTSDPSTGRIVASIAEGSERDVDMAVAAARRAFEGAWRKFKPFERQRLLLRLADLVDEHFEELATIETIDMGAPITRTRGGRQRVVGLIRFYAGLATAIHGETIENSIAGEVFSYTLKEPVGVVGAIVPWNSPIGLGIWKIAPALATGCTVVLKPAEQASLSLLRLGELICEAGFPDGVFNVVTGFGNVGAALSAHPDVNKITFTGSTETGQAIIRASAGNVKRLSLELGGKSPDIVFADADIEAAALGAANAVFVNSGQMCIAGSRLYVEHGIYDEFVARVAEYGANMRVGAPLDPDTQMGPLVSGEQLDRVTGYMAAGVREGARAVTGGARLHGAAWSQGFFVPPTVFAGVKDSMSIAREEIFGPVISAMPFTDIDDVIHRANDTAFGLGSGVWTRDVGKAHRVSAAIQSGTVWVNCYLPLDPAVPFGGYKMSGYGRESGIHHVDEFLNVKSVFLKTA</sequence>
<protein>
    <submittedName>
        <fullName evidence="6">Aldehyde dehydrogenase (Acceptor)</fullName>
    </submittedName>
</protein>
<evidence type="ECO:0000313" key="7">
    <source>
        <dbReference type="Proteomes" id="UP000198844"/>
    </source>
</evidence>
<evidence type="ECO:0000259" key="5">
    <source>
        <dbReference type="Pfam" id="PF00171"/>
    </source>
</evidence>
<proteinExistence type="inferred from homology"/>
<accession>A0A1I7DBZ6</accession>
<dbReference type="PROSITE" id="PS00687">
    <property type="entry name" value="ALDEHYDE_DEHYDR_GLU"/>
    <property type="match status" value="1"/>
</dbReference>
<dbReference type="InterPro" id="IPR016163">
    <property type="entry name" value="Ald_DH_C"/>
</dbReference>
<dbReference type="InterPro" id="IPR015590">
    <property type="entry name" value="Aldehyde_DH_dom"/>
</dbReference>
<dbReference type="InterPro" id="IPR016160">
    <property type="entry name" value="Ald_DH_CS_CYS"/>
</dbReference>
<dbReference type="Gene3D" id="3.40.309.10">
    <property type="entry name" value="Aldehyde Dehydrogenase, Chain A, domain 2"/>
    <property type="match status" value="1"/>
</dbReference>
<dbReference type="Pfam" id="PF00171">
    <property type="entry name" value="Aldedh"/>
    <property type="match status" value="1"/>
</dbReference>
<dbReference type="Proteomes" id="UP000198844">
    <property type="component" value="Unassembled WGS sequence"/>
</dbReference>
<reference evidence="6 7" key="1">
    <citation type="submission" date="2016-10" db="EMBL/GenBank/DDBJ databases">
        <authorList>
            <person name="de Groot N.N."/>
        </authorList>
    </citation>
    <scope>NUCLEOTIDE SEQUENCE [LARGE SCALE GENOMIC DNA]</scope>
    <source>
        <strain evidence="6 7">LMG 27731</strain>
    </source>
</reference>
<feature type="active site" evidence="3">
    <location>
        <position position="284"/>
    </location>
</feature>
<dbReference type="PANTHER" id="PTHR11699">
    <property type="entry name" value="ALDEHYDE DEHYDROGENASE-RELATED"/>
    <property type="match status" value="1"/>
</dbReference>
<keyword evidence="2 4" id="KW-0560">Oxidoreductase</keyword>
<evidence type="ECO:0000256" key="2">
    <source>
        <dbReference type="ARBA" id="ARBA00023002"/>
    </source>
</evidence>
<dbReference type="SUPFAM" id="SSF53720">
    <property type="entry name" value="ALDH-like"/>
    <property type="match status" value="1"/>
</dbReference>
<name>A0A1I7DBZ6_9BURK</name>
<gene>
    <name evidence="6" type="ORF">SAMN05192563_1009135</name>
</gene>
<dbReference type="AlphaFoldDB" id="A0A1I7DBZ6"/>
<dbReference type="FunFam" id="3.40.309.10:FF:000012">
    <property type="entry name" value="Betaine aldehyde dehydrogenase"/>
    <property type="match status" value="1"/>
</dbReference>
<dbReference type="PROSITE" id="PS00070">
    <property type="entry name" value="ALDEHYDE_DEHYDR_CYS"/>
    <property type="match status" value="1"/>
</dbReference>
<evidence type="ECO:0000313" key="6">
    <source>
        <dbReference type="EMBL" id="SFU09160.1"/>
    </source>
</evidence>
<evidence type="ECO:0000256" key="1">
    <source>
        <dbReference type="ARBA" id="ARBA00009986"/>
    </source>
</evidence>
<organism evidence="6 7">
    <name type="scientific">Paraburkholderia aspalathi</name>
    <dbReference type="NCBI Taxonomy" id="1324617"/>
    <lineage>
        <taxon>Bacteria</taxon>
        <taxon>Pseudomonadati</taxon>
        <taxon>Pseudomonadota</taxon>
        <taxon>Betaproteobacteria</taxon>
        <taxon>Burkholderiales</taxon>
        <taxon>Burkholderiaceae</taxon>
        <taxon>Paraburkholderia</taxon>
    </lineage>
</organism>
<dbReference type="InterPro" id="IPR029510">
    <property type="entry name" value="Ald_DH_CS_GLU"/>
</dbReference>
<evidence type="ECO:0000256" key="4">
    <source>
        <dbReference type="RuleBase" id="RU003345"/>
    </source>
</evidence>